<feature type="transmembrane region" description="Helical" evidence="3">
    <location>
        <begin position="336"/>
        <end position="358"/>
    </location>
</feature>
<dbReference type="eggNOG" id="KOG3684">
    <property type="taxonomic scope" value="Eukaryota"/>
</dbReference>
<keyword evidence="3" id="KW-1133">Transmembrane helix</keyword>
<evidence type="ECO:0000313" key="5">
    <source>
        <dbReference type="EMBL" id="EAR86593.2"/>
    </source>
</evidence>
<dbReference type="EMBL" id="GG662720">
    <property type="protein sequence ID" value="EAR86593.2"/>
    <property type="molecule type" value="Genomic_DNA"/>
</dbReference>
<feature type="coiled-coil region" evidence="1">
    <location>
        <begin position="740"/>
        <end position="767"/>
    </location>
</feature>
<dbReference type="PANTHER" id="PTHR10153">
    <property type="entry name" value="SMALL CONDUCTANCE CALCIUM-ACTIVATED POTASSIUM CHANNEL"/>
    <property type="match status" value="1"/>
</dbReference>
<feature type="transmembrane region" description="Helical" evidence="3">
    <location>
        <begin position="479"/>
        <end position="497"/>
    </location>
</feature>
<dbReference type="Proteomes" id="UP000009168">
    <property type="component" value="Unassembled WGS sequence"/>
</dbReference>
<dbReference type="GO" id="GO:0016286">
    <property type="term" value="F:small conductance calcium-activated potassium channel activity"/>
    <property type="evidence" value="ECO:0007669"/>
    <property type="project" value="InterPro"/>
</dbReference>
<feature type="transmembrane region" description="Helical" evidence="3">
    <location>
        <begin position="517"/>
        <end position="534"/>
    </location>
</feature>
<keyword evidence="5" id="KW-0406">Ion transport</keyword>
<dbReference type="GO" id="GO:0016020">
    <property type="term" value="C:membrane"/>
    <property type="evidence" value="ECO:0007669"/>
    <property type="project" value="InterPro"/>
</dbReference>
<feature type="domain" description="Potassium channel" evidence="4">
    <location>
        <begin position="488"/>
        <end position="568"/>
    </location>
</feature>
<name>Q22LW9_TETTS</name>
<accession>Q22LW9</accession>
<dbReference type="KEGG" id="tet:TTHERM_00041480"/>
<dbReference type="Pfam" id="PF07885">
    <property type="entry name" value="Ion_trans_2"/>
    <property type="match status" value="1"/>
</dbReference>
<evidence type="ECO:0000256" key="3">
    <source>
        <dbReference type="SAM" id="Phobius"/>
    </source>
</evidence>
<feature type="transmembrane region" description="Helical" evidence="3">
    <location>
        <begin position="379"/>
        <end position="398"/>
    </location>
</feature>
<dbReference type="SUPFAM" id="SSF81324">
    <property type="entry name" value="Voltage-gated potassium channels"/>
    <property type="match status" value="1"/>
</dbReference>
<dbReference type="HOGENOM" id="CLU_032272_0_0_1"/>
<feature type="coiled-coil region" evidence="1">
    <location>
        <begin position="620"/>
        <end position="677"/>
    </location>
</feature>
<evidence type="ECO:0000256" key="1">
    <source>
        <dbReference type="SAM" id="Coils"/>
    </source>
</evidence>
<feature type="transmembrane region" description="Helical" evidence="3">
    <location>
        <begin position="426"/>
        <end position="449"/>
    </location>
</feature>
<keyword evidence="3" id="KW-0812">Transmembrane</keyword>
<sequence length="767" mass="89949">MIQTQIQYGCSLKGYFINLLQKFFCILGVFKQEFLELIIFKKEDLNFLIFQRCIQQSQFKSQLFRIKNQIKAQSQKDSFFYLKIKRSHNEQLKQEQITLLIDKKRSKKQQYCLLFYIYFIQINKQLDRLFNLQQLINKTRKSFQIHHNTHKLTLSSKILKTTKTASQIIKMQALTAAKQSKKSSNIPLAVPRGGGLPINPFAGHSKKKSQSKKTFEQIPNFDEVKPQQTEENNHRLDTQNKELLYLDTEQAEILNTQSKEDDAMNHHVQKKQTLQNIIEDEDDGDNSVGGFEDGRKTKAYYARFLLIDQAVSSFSFLSIVIAVLEYDLEFEEKDEFTAKAMLWMTFILTLGMILLTIVRFQAKLEWLKTRKVISQKSNLITSGFFKWMFIEIVVSAVHPMPWTWQIRLSFFNEPTQGDAYYHLNEILLLIMLLRVLLIVRTLLMMSVWYNNRTQRVCSMYACEADYLFVIKCIMETQPYILITSAMVISIFYFGYMIRICEAPLYRNQQDGQLLFYSFWNCMWNIIVTMTTVGYGDYYARTHLGRFIIFFVCIWGVFIVSMMVITLSNTLNITTLEKKAIAVLQRLHLKGQMKHHAAHILTLLAKIGLANRKGKFEGQFKKQTQIRLRKALNEFKIAQRQYRSIGDENISEEMGRQFDFLREDLKEIQKKQNALLETNIQLMQHLKLDQQQIEYYAKNLTRSSFQQLIVPKDDKNMETSAAKNVQNGTPNIIVTQNSVAKQKIKNNIKSIDENMDEKEEAINVFQQD</sequence>
<gene>
    <name evidence="5" type="ORF">TTHERM_00041480</name>
</gene>
<feature type="transmembrane region" description="Helical" evidence="3">
    <location>
        <begin position="546"/>
        <end position="566"/>
    </location>
</feature>
<keyword evidence="5" id="KW-0813">Transport</keyword>
<proteinExistence type="predicted"/>
<organism evidence="5 6">
    <name type="scientific">Tetrahymena thermophila (strain SB210)</name>
    <dbReference type="NCBI Taxonomy" id="312017"/>
    <lineage>
        <taxon>Eukaryota</taxon>
        <taxon>Sar</taxon>
        <taxon>Alveolata</taxon>
        <taxon>Ciliophora</taxon>
        <taxon>Intramacronucleata</taxon>
        <taxon>Oligohymenophorea</taxon>
        <taxon>Hymenostomatida</taxon>
        <taxon>Tetrahymenina</taxon>
        <taxon>Tetrahymenidae</taxon>
        <taxon>Tetrahymena</taxon>
    </lineage>
</organism>
<keyword evidence="5" id="KW-0407">Ion channel</keyword>
<keyword evidence="6" id="KW-1185">Reference proteome</keyword>
<evidence type="ECO:0000313" key="6">
    <source>
        <dbReference type="Proteomes" id="UP000009168"/>
    </source>
</evidence>
<dbReference type="GeneID" id="7841458"/>
<dbReference type="InParanoid" id="Q22LW9"/>
<dbReference type="OrthoDB" id="312411at2759"/>
<dbReference type="InterPro" id="IPR013099">
    <property type="entry name" value="K_chnl_dom"/>
</dbReference>
<feature type="region of interest" description="Disordered" evidence="2">
    <location>
        <begin position="189"/>
        <end position="212"/>
    </location>
</feature>
<reference evidence="6" key="1">
    <citation type="journal article" date="2006" name="PLoS Biol.">
        <title>Macronuclear genome sequence of the ciliate Tetrahymena thermophila, a model eukaryote.</title>
        <authorList>
            <person name="Eisen J.A."/>
            <person name="Coyne R.S."/>
            <person name="Wu M."/>
            <person name="Wu D."/>
            <person name="Thiagarajan M."/>
            <person name="Wortman J.R."/>
            <person name="Badger J.H."/>
            <person name="Ren Q."/>
            <person name="Amedeo P."/>
            <person name="Jones K.M."/>
            <person name="Tallon L.J."/>
            <person name="Delcher A.L."/>
            <person name="Salzberg S.L."/>
            <person name="Silva J.C."/>
            <person name="Haas B.J."/>
            <person name="Majoros W.H."/>
            <person name="Farzad M."/>
            <person name="Carlton J.M."/>
            <person name="Smith R.K. Jr."/>
            <person name="Garg J."/>
            <person name="Pearlman R.E."/>
            <person name="Karrer K.M."/>
            <person name="Sun L."/>
            <person name="Manning G."/>
            <person name="Elde N.C."/>
            <person name="Turkewitz A.P."/>
            <person name="Asai D.J."/>
            <person name="Wilkes D.E."/>
            <person name="Wang Y."/>
            <person name="Cai H."/>
            <person name="Collins K."/>
            <person name="Stewart B.A."/>
            <person name="Lee S.R."/>
            <person name="Wilamowska K."/>
            <person name="Weinberg Z."/>
            <person name="Ruzzo W.L."/>
            <person name="Wloga D."/>
            <person name="Gaertig J."/>
            <person name="Frankel J."/>
            <person name="Tsao C.-C."/>
            <person name="Gorovsky M.A."/>
            <person name="Keeling P.J."/>
            <person name="Waller R.F."/>
            <person name="Patron N.J."/>
            <person name="Cherry J.M."/>
            <person name="Stover N.A."/>
            <person name="Krieger C.J."/>
            <person name="del Toro C."/>
            <person name="Ryder H.F."/>
            <person name="Williamson S.C."/>
            <person name="Barbeau R.A."/>
            <person name="Hamilton E.P."/>
            <person name="Orias E."/>
        </authorList>
    </citation>
    <scope>NUCLEOTIDE SEQUENCE [LARGE SCALE GENOMIC DNA]</scope>
    <source>
        <strain evidence="6">SB210</strain>
    </source>
</reference>
<dbReference type="RefSeq" id="XP_977251.2">
    <property type="nucleotide sequence ID" value="XM_972158.3"/>
</dbReference>
<protein>
    <submittedName>
        <fullName evidence="5">Small-conductance calcium-activated potassium channel protein</fullName>
    </submittedName>
</protein>
<evidence type="ECO:0000259" key="4">
    <source>
        <dbReference type="Pfam" id="PF07885"/>
    </source>
</evidence>
<dbReference type="AlphaFoldDB" id="Q22LW9"/>
<keyword evidence="1" id="KW-0175">Coiled coil</keyword>
<evidence type="ECO:0000256" key="2">
    <source>
        <dbReference type="SAM" id="MobiDB-lite"/>
    </source>
</evidence>
<dbReference type="Gene3D" id="1.10.287.70">
    <property type="match status" value="1"/>
</dbReference>
<feature type="transmembrane region" description="Helical" evidence="3">
    <location>
        <begin position="304"/>
        <end position="324"/>
    </location>
</feature>
<dbReference type="InterPro" id="IPR015449">
    <property type="entry name" value="K_chnl_Ca-activ_SK"/>
</dbReference>
<keyword evidence="3" id="KW-0472">Membrane</keyword>